<dbReference type="Proteomes" id="UP001162162">
    <property type="component" value="Unassembled WGS sequence"/>
</dbReference>
<feature type="compositionally biased region" description="Low complexity" evidence="1">
    <location>
        <begin position="206"/>
        <end position="220"/>
    </location>
</feature>
<protein>
    <submittedName>
        <fullName evidence="2">Uncharacterized protein</fullName>
    </submittedName>
</protein>
<name>A0AAV8ZA33_9CUCU</name>
<dbReference type="GO" id="GO:0000124">
    <property type="term" value="C:SAGA complex"/>
    <property type="evidence" value="ECO:0007669"/>
    <property type="project" value="TreeGrafter"/>
</dbReference>
<comment type="caution">
    <text evidence="2">The sequence shown here is derived from an EMBL/GenBank/DDBJ whole genome shotgun (WGS) entry which is preliminary data.</text>
</comment>
<feature type="region of interest" description="Disordered" evidence="1">
    <location>
        <begin position="121"/>
        <end position="249"/>
    </location>
</feature>
<sequence length="249" mass="28426">MSKRQKPDQKQLFNGLVKDFHELVNNKQALRTSTENFFNNLIDEMTLGIIFDLHRKYKTNAYDLDVDDSCDEDDSGDIDIFVENNLKKTQECVCPNCDRAVAAIRFAPIWKPAWEWAEQADHETRLGEWPAAVKTERTPSDDDDDIDWNSGDRRKKKKDKNGKKKNRGNTKKVLEPDPVESVNVDIEGDDDDLTNLRDILHLQDHSNSTSPADSASSSGSVKKKDKLKSKKSGKRDRTSPISKLTLYRT</sequence>
<organism evidence="2 3">
    <name type="scientific">Aromia moschata</name>
    <dbReference type="NCBI Taxonomy" id="1265417"/>
    <lineage>
        <taxon>Eukaryota</taxon>
        <taxon>Metazoa</taxon>
        <taxon>Ecdysozoa</taxon>
        <taxon>Arthropoda</taxon>
        <taxon>Hexapoda</taxon>
        <taxon>Insecta</taxon>
        <taxon>Pterygota</taxon>
        <taxon>Neoptera</taxon>
        <taxon>Endopterygota</taxon>
        <taxon>Coleoptera</taxon>
        <taxon>Polyphaga</taxon>
        <taxon>Cucujiformia</taxon>
        <taxon>Chrysomeloidea</taxon>
        <taxon>Cerambycidae</taxon>
        <taxon>Cerambycinae</taxon>
        <taxon>Callichromatini</taxon>
        <taxon>Aromia</taxon>
    </lineage>
</organism>
<dbReference type="GO" id="GO:0006357">
    <property type="term" value="P:regulation of transcription by RNA polymerase II"/>
    <property type="evidence" value="ECO:0007669"/>
    <property type="project" value="TreeGrafter"/>
</dbReference>
<dbReference type="PANTHER" id="PTHR46367">
    <property type="entry name" value="ATAXIN-7-LIKE PROTEIN 3"/>
    <property type="match status" value="1"/>
</dbReference>
<dbReference type="PANTHER" id="PTHR46367:SF1">
    <property type="entry name" value="ATAXIN-7-LIKE PROTEIN 3"/>
    <property type="match status" value="1"/>
</dbReference>
<feature type="compositionally biased region" description="Basic residues" evidence="1">
    <location>
        <begin position="221"/>
        <end position="234"/>
    </location>
</feature>
<evidence type="ECO:0000256" key="1">
    <source>
        <dbReference type="SAM" id="MobiDB-lite"/>
    </source>
</evidence>
<proteinExistence type="predicted"/>
<dbReference type="GO" id="GO:0003713">
    <property type="term" value="F:transcription coactivator activity"/>
    <property type="evidence" value="ECO:0007669"/>
    <property type="project" value="TreeGrafter"/>
</dbReference>
<dbReference type="InterPro" id="IPR051078">
    <property type="entry name" value="SGF11"/>
</dbReference>
<dbReference type="EMBL" id="JAPWTK010000009">
    <property type="protein sequence ID" value="KAJ8960321.1"/>
    <property type="molecule type" value="Genomic_DNA"/>
</dbReference>
<reference evidence="2" key="1">
    <citation type="journal article" date="2023" name="Insect Mol. Biol.">
        <title>Genome sequencing provides insights into the evolution of gene families encoding plant cell wall-degrading enzymes in longhorned beetles.</title>
        <authorList>
            <person name="Shin N.R."/>
            <person name="Okamura Y."/>
            <person name="Kirsch R."/>
            <person name="Pauchet Y."/>
        </authorList>
    </citation>
    <scope>NUCLEOTIDE SEQUENCE</scope>
    <source>
        <strain evidence="2">AMC_N1</strain>
    </source>
</reference>
<evidence type="ECO:0000313" key="3">
    <source>
        <dbReference type="Proteomes" id="UP001162162"/>
    </source>
</evidence>
<keyword evidence="3" id="KW-1185">Reference proteome</keyword>
<dbReference type="AlphaFoldDB" id="A0AAV8ZA33"/>
<dbReference type="GO" id="GO:0071819">
    <property type="term" value="C:DUBm complex"/>
    <property type="evidence" value="ECO:0007669"/>
    <property type="project" value="TreeGrafter"/>
</dbReference>
<feature type="compositionally biased region" description="Basic and acidic residues" evidence="1">
    <location>
        <begin position="194"/>
        <end position="204"/>
    </location>
</feature>
<gene>
    <name evidence="2" type="ORF">NQ318_004055</name>
</gene>
<evidence type="ECO:0000313" key="2">
    <source>
        <dbReference type="EMBL" id="KAJ8960321.1"/>
    </source>
</evidence>
<feature type="compositionally biased region" description="Basic residues" evidence="1">
    <location>
        <begin position="153"/>
        <end position="170"/>
    </location>
</feature>
<accession>A0AAV8ZA33</accession>